<gene>
    <name evidence="1" type="ORF">METZ01_LOCUS95220</name>
</gene>
<sequence>MKNGKWSRRTILKAGAAGLVTAPALLSAKRALAAGREIKIGFVDPRTGPIAAFGEATEYVVNKFLNDMGN</sequence>
<name>A0A381VPW0_9ZZZZ</name>
<reference evidence="1" key="1">
    <citation type="submission" date="2018-05" db="EMBL/GenBank/DDBJ databases">
        <authorList>
            <person name="Lanie J.A."/>
            <person name="Ng W.-L."/>
            <person name="Kazmierczak K.M."/>
            <person name="Andrzejewski T.M."/>
            <person name="Davidsen T.M."/>
            <person name="Wayne K.J."/>
            <person name="Tettelin H."/>
            <person name="Glass J.I."/>
            <person name="Rusch D."/>
            <person name="Podicherti R."/>
            <person name="Tsui H.-C.T."/>
            <person name="Winkler M.E."/>
        </authorList>
    </citation>
    <scope>NUCLEOTIDE SEQUENCE</scope>
</reference>
<dbReference type="InterPro" id="IPR006311">
    <property type="entry name" value="TAT_signal"/>
</dbReference>
<feature type="non-terminal residue" evidence="1">
    <location>
        <position position="70"/>
    </location>
</feature>
<accession>A0A381VPW0</accession>
<dbReference type="PROSITE" id="PS51318">
    <property type="entry name" value="TAT"/>
    <property type="match status" value="1"/>
</dbReference>
<dbReference type="EMBL" id="UINC01009446">
    <property type="protein sequence ID" value="SVA42366.1"/>
    <property type="molecule type" value="Genomic_DNA"/>
</dbReference>
<protein>
    <recommendedName>
        <fullName evidence="2">Leucine-binding protein domain-containing protein</fullName>
    </recommendedName>
</protein>
<proteinExistence type="predicted"/>
<organism evidence="1">
    <name type="scientific">marine metagenome</name>
    <dbReference type="NCBI Taxonomy" id="408172"/>
    <lineage>
        <taxon>unclassified sequences</taxon>
        <taxon>metagenomes</taxon>
        <taxon>ecological metagenomes</taxon>
    </lineage>
</organism>
<evidence type="ECO:0000313" key="1">
    <source>
        <dbReference type="EMBL" id="SVA42366.1"/>
    </source>
</evidence>
<evidence type="ECO:0008006" key="2">
    <source>
        <dbReference type="Google" id="ProtNLM"/>
    </source>
</evidence>
<dbReference type="AlphaFoldDB" id="A0A381VPW0"/>